<keyword evidence="4" id="KW-0067">ATP-binding</keyword>
<comment type="similarity">
    <text evidence="1 4">Belongs to the archaeal NMN adenylyltransferase family.</text>
</comment>
<evidence type="ECO:0000256" key="3">
    <source>
        <dbReference type="ARBA" id="ARBA00022695"/>
    </source>
</evidence>
<evidence type="ECO:0000256" key="4">
    <source>
        <dbReference type="HAMAP-Rule" id="MF_00243"/>
    </source>
</evidence>
<dbReference type="SUPFAM" id="SSF52374">
    <property type="entry name" value="Nucleotidylyl transferase"/>
    <property type="match status" value="1"/>
</dbReference>
<dbReference type="InterPro" id="IPR006418">
    <property type="entry name" value="NMN_Atrans_arc"/>
</dbReference>
<dbReference type="PANTHER" id="PTHR21342:SF0">
    <property type="entry name" value="BIFUNCTIONAL NMN ADENYLYLTRANSFERASE_NUDIX HYDROLASE"/>
    <property type="match status" value="1"/>
</dbReference>
<evidence type="ECO:0000313" key="7">
    <source>
        <dbReference type="Proteomes" id="UP000033867"/>
    </source>
</evidence>
<comment type="pathway">
    <text evidence="4">Cofactor biosynthesis; NAD(+) biosynthesis; NAD(+) from nicotinamide D-ribonucleotide: step 1/1.</text>
</comment>
<keyword evidence="4" id="KW-0520">NAD</keyword>
<dbReference type="Proteomes" id="UP000033867">
    <property type="component" value="Unassembled WGS sequence"/>
</dbReference>
<dbReference type="GO" id="GO:0000309">
    <property type="term" value="F:nicotinamide-nucleotide adenylyltransferase activity"/>
    <property type="evidence" value="ECO:0007669"/>
    <property type="project" value="UniProtKB-UniRule"/>
</dbReference>
<keyword evidence="2 4" id="KW-0808">Transferase</keyword>
<evidence type="ECO:0000256" key="1">
    <source>
        <dbReference type="ARBA" id="ARBA00010124"/>
    </source>
</evidence>
<proteinExistence type="inferred from homology"/>
<evidence type="ECO:0000256" key="2">
    <source>
        <dbReference type="ARBA" id="ARBA00022679"/>
    </source>
</evidence>
<dbReference type="InterPro" id="IPR014729">
    <property type="entry name" value="Rossmann-like_a/b/a_fold"/>
</dbReference>
<accession>A0A0G1BB06</accession>
<dbReference type="EC" id="2.7.7.1" evidence="4"/>
<dbReference type="EMBL" id="LCEK01000050">
    <property type="protein sequence ID" value="KKS70555.1"/>
    <property type="molecule type" value="Genomic_DNA"/>
</dbReference>
<dbReference type="InterPro" id="IPR004821">
    <property type="entry name" value="Cyt_trans-like"/>
</dbReference>
<evidence type="ECO:0000259" key="5">
    <source>
        <dbReference type="Pfam" id="PF01467"/>
    </source>
</evidence>
<dbReference type="GO" id="GO:0005737">
    <property type="term" value="C:cytoplasm"/>
    <property type="evidence" value="ECO:0007669"/>
    <property type="project" value="UniProtKB-SubCell"/>
</dbReference>
<feature type="domain" description="Cytidyltransferase-like" evidence="5">
    <location>
        <begin position="5"/>
        <end position="125"/>
    </location>
</feature>
<keyword evidence="4" id="KW-0547">Nucleotide-binding</keyword>
<keyword evidence="4" id="KW-0662">Pyridine nucleotide biosynthesis</keyword>
<protein>
    <recommendedName>
        <fullName evidence="4">Nicotinamide-nucleotide adenylyltransferase</fullName>
        <ecNumber evidence="4">2.7.7.1</ecNumber>
    </recommendedName>
    <alternativeName>
        <fullName evidence="4">NAD(+) diphosphorylase</fullName>
    </alternativeName>
    <alternativeName>
        <fullName evidence="4">NAD(+) pyrophosphorylase</fullName>
    </alternativeName>
    <alternativeName>
        <fullName evidence="4">NMN adenylyltransferase</fullName>
    </alternativeName>
</protein>
<dbReference type="HAMAP" id="MF_00243">
    <property type="entry name" value="NMN_adenylyltr"/>
    <property type="match status" value="1"/>
</dbReference>
<organism evidence="6 7">
    <name type="scientific">Candidatus Magasanikbacteria bacterium GW2011_GWE2_42_7</name>
    <dbReference type="NCBI Taxonomy" id="1619052"/>
    <lineage>
        <taxon>Bacteria</taxon>
        <taxon>Candidatus Magasanikiibacteriota</taxon>
    </lineage>
</organism>
<dbReference type="GO" id="GO:0009435">
    <property type="term" value="P:NAD+ biosynthetic process"/>
    <property type="evidence" value="ECO:0007669"/>
    <property type="project" value="UniProtKB-UniRule"/>
</dbReference>
<dbReference type="PANTHER" id="PTHR21342">
    <property type="entry name" value="PHOSPHOPANTETHEINE ADENYLYLTRANSFERASE"/>
    <property type="match status" value="1"/>
</dbReference>
<comment type="subcellular location">
    <subcellularLocation>
        <location evidence="4">Cytoplasm</location>
    </subcellularLocation>
</comment>
<reference evidence="6 7" key="1">
    <citation type="journal article" date="2015" name="Nature">
        <title>rRNA introns, odd ribosomes, and small enigmatic genomes across a large radiation of phyla.</title>
        <authorList>
            <person name="Brown C.T."/>
            <person name="Hug L.A."/>
            <person name="Thomas B.C."/>
            <person name="Sharon I."/>
            <person name="Castelle C.J."/>
            <person name="Singh A."/>
            <person name="Wilkins M.J."/>
            <person name="Williams K.H."/>
            <person name="Banfield J.F."/>
        </authorList>
    </citation>
    <scope>NUCLEOTIDE SEQUENCE [LARGE SCALE GENOMIC DNA]</scope>
</reference>
<dbReference type="NCBIfam" id="TIGR00125">
    <property type="entry name" value="cyt_tran_rel"/>
    <property type="match status" value="1"/>
</dbReference>
<keyword evidence="3 4" id="KW-0548">Nucleotidyltransferase</keyword>
<dbReference type="Pfam" id="PF01467">
    <property type="entry name" value="CTP_transf_like"/>
    <property type="match status" value="1"/>
</dbReference>
<sequence length="154" mass="17603">MSKALYIGRFQPFHLGHVYALSQITEPEIIIGIGSSQYSRTDDNPYTYEERKRMIESSWQDIPATILPIPDIHDEEQWAAHVLNITGPVDVIYTGNAWVKKLFEHAGYNVKDITIQNPYSGTTIRQLMKAQDAAWEHMVPHGVPDIIERISKNL</sequence>
<name>A0A0G1BB06_9BACT</name>
<keyword evidence="4" id="KW-0963">Cytoplasm</keyword>
<gene>
    <name evidence="6" type="ORF">UV42_C0050G0007</name>
</gene>
<dbReference type="NCBIfam" id="NF002243">
    <property type="entry name" value="PRK01153.1"/>
    <property type="match status" value="1"/>
</dbReference>
<dbReference type="AlphaFoldDB" id="A0A0G1BB06"/>
<dbReference type="GO" id="GO:0005524">
    <property type="term" value="F:ATP binding"/>
    <property type="evidence" value="ECO:0007669"/>
    <property type="project" value="UniProtKB-KW"/>
</dbReference>
<comment type="catalytic activity">
    <reaction evidence="4">
        <text>beta-nicotinamide D-ribonucleotide + ATP + H(+) = diphosphate + NAD(+)</text>
        <dbReference type="Rhea" id="RHEA:21360"/>
        <dbReference type="ChEBI" id="CHEBI:14649"/>
        <dbReference type="ChEBI" id="CHEBI:15378"/>
        <dbReference type="ChEBI" id="CHEBI:30616"/>
        <dbReference type="ChEBI" id="CHEBI:33019"/>
        <dbReference type="ChEBI" id="CHEBI:57540"/>
        <dbReference type="EC" id="2.7.7.1"/>
    </reaction>
</comment>
<comment type="caution">
    <text evidence="6">The sequence shown here is derived from an EMBL/GenBank/DDBJ whole genome shotgun (WGS) entry which is preliminary data.</text>
</comment>
<dbReference type="Gene3D" id="3.40.50.620">
    <property type="entry name" value="HUPs"/>
    <property type="match status" value="1"/>
</dbReference>
<dbReference type="UniPathway" id="UPA00253">
    <property type="reaction ID" value="UER00600"/>
</dbReference>
<evidence type="ECO:0000313" key="6">
    <source>
        <dbReference type="EMBL" id="KKS70555.1"/>
    </source>
</evidence>